<feature type="chain" id="PRO_5004921132" evidence="1">
    <location>
        <begin position="20"/>
        <end position="119"/>
    </location>
</feature>
<dbReference type="AlphaFoldDB" id="W9HHQ2"/>
<dbReference type="EMBL" id="JH717856">
    <property type="protein sequence ID" value="EWY79726.1"/>
    <property type="molecule type" value="Genomic_DNA"/>
</dbReference>
<evidence type="ECO:0000256" key="1">
    <source>
        <dbReference type="SAM" id="SignalP"/>
    </source>
</evidence>
<proteinExistence type="predicted"/>
<evidence type="ECO:0000313" key="2">
    <source>
        <dbReference type="EMBL" id="EWY79726.1"/>
    </source>
</evidence>
<feature type="signal peptide" evidence="1">
    <location>
        <begin position="1"/>
        <end position="19"/>
    </location>
</feature>
<dbReference type="HOGENOM" id="CLU_2061562_0_0_1"/>
<evidence type="ECO:0000313" key="3">
    <source>
        <dbReference type="Proteomes" id="UP000030753"/>
    </source>
</evidence>
<keyword evidence="1" id="KW-0732">Signal</keyword>
<sequence length="119" mass="13153">MLLKRLLFSLLLGAFSVTALPNPEAGDSGLEARDNADELVARGYCPKGTVERYGECVCKNPKEEYNKQKGKCQPKCGEGAYRKHDQCVCKNPKEEYNKQKGKCTCTYGKKCGGYKFGGN</sequence>
<gene>
    <name evidence="2" type="ORF">FOYG_17121</name>
</gene>
<protein>
    <submittedName>
        <fullName evidence="2">Uncharacterized protein</fullName>
    </submittedName>
</protein>
<reference evidence="2 3" key="1">
    <citation type="submission" date="2011-06" db="EMBL/GenBank/DDBJ databases">
        <title>The Genome Sequence of Fusarium oxysporum FOSC 3-a.</title>
        <authorList>
            <consortium name="The Broad Institute Genome Sequencing Platform"/>
            <person name="Ma L.-J."/>
            <person name="Gale L.R."/>
            <person name="Schwartz D.C."/>
            <person name="Zhou S."/>
            <person name="Corby-Kistler H."/>
            <person name="Young S.K."/>
            <person name="Zeng Q."/>
            <person name="Gargeya S."/>
            <person name="Fitzgerald M."/>
            <person name="Haas B."/>
            <person name="Abouelleil A."/>
            <person name="Alvarado L."/>
            <person name="Arachchi H.M."/>
            <person name="Berlin A."/>
            <person name="Brown A."/>
            <person name="Chapman S.B."/>
            <person name="Chen Z."/>
            <person name="Dunbar C."/>
            <person name="Freedman E."/>
            <person name="Gearin G."/>
            <person name="Gellesch M."/>
            <person name="Goldberg J."/>
            <person name="Griggs A."/>
            <person name="Gujja S."/>
            <person name="Heiman D."/>
            <person name="Howarth C."/>
            <person name="Larson L."/>
            <person name="Lui A."/>
            <person name="MacDonald P.J.P."/>
            <person name="Mehta T."/>
            <person name="Montmayeur A."/>
            <person name="Murphy C."/>
            <person name="Neiman D."/>
            <person name="Pearson M."/>
            <person name="Priest M."/>
            <person name="Roberts A."/>
            <person name="Saif S."/>
            <person name="Shea T."/>
            <person name="Shenoy N."/>
            <person name="Sisk P."/>
            <person name="Stolte C."/>
            <person name="Sykes S."/>
            <person name="Wortman J."/>
            <person name="Nusbaum C."/>
            <person name="Birren B."/>
        </authorList>
    </citation>
    <scope>NUCLEOTIDE SEQUENCE [LARGE SCALE GENOMIC DNA]</scope>
    <source>
        <strain evidence="3">FOSC 3-a</strain>
    </source>
</reference>
<name>W9HHQ2_FUSOX</name>
<accession>W9HHQ2</accession>
<organism evidence="2 3">
    <name type="scientific">Fusarium oxysporum NRRL 32931</name>
    <dbReference type="NCBI Taxonomy" id="660029"/>
    <lineage>
        <taxon>Eukaryota</taxon>
        <taxon>Fungi</taxon>
        <taxon>Dikarya</taxon>
        <taxon>Ascomycota</taxon>
        <taxon>Pezizomycotina</taxon>
        <taxon>Sordariomycetes</taxon>
        <taxon>Hypocreomycetidae</taxon>
        <taxon>Hypocreales</taxon>
        <taxon>Nectriaceae</taxon>
        <taxon>Fusarium</taxon>
        <taxon>Fusarium oxysporum species complex</taxon>
    </lineage>
</organism>
<dbReference type="OrthoDB" id="5055188at2759"/>
<dbReference type="Proteomes" id="UP000030753">
    <property type="component" value="Unassembled WGS sequence"/>
</dbReference>